<dbReference type="Proteomes" id="UP000317199">
    <property type="component" value="Chromosome"/>
</dbReference>
<dbReference type="SUPFAM" id="SSF52317">
    <property type="entry name" value="Class I glutamine amidotransferase-like"/>
    <property type="match status" value="1"/>
</dbReference>
<feature type="domain" description="ThuA-like" evidence="2">
    <location>
        <begin position="39"/>
        <end position="248"/>
    </location>
</feature>
<dbReference type="InterPro" id="IPR029010">
    <property type="entry name" value="ThuA-like"/>
</dbReference>
<dbReference type="PROSITE" id="PS51257">
    <property type="entry name" value="PROKAR_LIPOPROTEIN"/>
    <property type="match status" value="1"/>
</dbReference>
<dbReference type="Gene3D" id="3.40.50.880">
    <property type="match status" value="1"/>
</dbReference>
<dbReference type="InterPro" id="IPR029062">
    <property type="entry name" value="Class_I_gatase-like"/>
</dbReference>
<protein>
    <submittedName>
        <fullName evidence="3">ThuA domain-containing protein</fullName>
    </submittedName>
</protein>
<accession>A0A514BRB2</accession>
<evidence type="ECO:0000313" key="4">
    <source>
        <dbReference type="Proteomes" id="UP000317199"/>
    </source>
</evidence>
<gene>
    <name evidence="3" type="ORF">FKV23_05175</name>
</gene>
<proteinExistence type="predicted"/>
<keyword evidence="4" id="KW-1185">Reference proteome</keyword>
<evidence type="ECO:0000313" key="3">
    <source>
        <dbReference type="EMBL" id="QDH69549.1"/>
    </source>
</evidence>
<evidence type="ECO:0000256" key="1">
    <source>
        <dbReference type="SAM" id="SignalP"/>
    </source>
</evidence>
<dbReference type="KEGG" id="lyj:FKV23_05175"/>
<keyword evidence="1" id="KW-0732">Signal</keyword>
<dbReference type="EMBL" id="CP041242">
    <property type="protein sequence ID" value="QDH69549.1"/>
    <property type="molecule type" value="Genomic_DNA"/>
</dbReference>
<dbReference type="PANTHER" id="PTHR40469">
    <property type="entry name" value="SECRETED GLYCOSYL HYDROLASE"/>
    <property type="match status" value="1"/>
</dbReference>
<name>A0A514BRB2_9GAMM</name>
<dbReference type="AlphaFoldDB" id="A0A514BRB2"/>
<evidence type="ECO:0000259" key="2">
    <source>
        <dbReference type="Pfam" id="PF06283"/>
    </source>
</evidence>
<dbReference type="PANTHER" id="PTHR40469:SF2">
    <property type="entry name" value="GALACTOSE-BINDING DOMAIN-LIKE SUPERFAMILY PROTEIN"/>
    <property type="match status" value="1"/>
</dbReference>
<dbReference type="OrthoDB" id="338827at2"/>
<dbReference type="Pfam" id="PF06283">
    <property type="entry name" value="ThuA"/>
    <property type="match status" value="1"/>
</dbReference>
<organism evidence="3 4">
    <name type="scientific">Marilutibacter alkalisoli</name>
    <dbReference type="NCBI Taxonomy" id="2591633"/>
    <lineage>
        <taxon>Bacteria</taxon>
        <taxon>Pseudomonadati</taxon>
        <taxon>Pseudomonadota</taxon>
        <taxon>Gammaproteobacteria</taxon>
        <taxon>Lysobacterales</taxon>
        <taxon>Lysobacteraceae</taxon>
        <taxon>Marilutibacter</taxon>
    </lineage>
</organism>
<reference evidence="3 4" key="1">
    <citation type="submission" date="2019-06" db="EMBL/GenBank/DDBJ databases">
        <title>Lysobacter alkalisoli sp. nov. isolated from saline-alkali soil.</title>
        <authorList>
            <person name="Sun J.-Q."/>
            <person name="Xu L."/>
        </authorList>
    </citation>
    <scope>NUCLEOTIDE SEQUENCE [LARGE SCALE GENOMIC DNA]</scope>
    <source>
        <strain evidence="3 4">SJ-36</strain>
    </source>
</reference>
<sequence>MHPTIKYLLASSLLAAVCACAKPAPPPAPAATEASPAMRMLVFTRTTGYRHDSIPDAVETLRQLARADSIAVDVSEDPADFNPDNLARYRLVAFANTTGDVLDPAGRVAMEAFVSAGGGFIGIHSAADTEYDWPWYGELVGAWFKGHPPGLQTTRVEFDRDGIAPEGRNWTVTDEIYNYRDNPRDRVHVIASVDEGLYEGGEMGDDHPIAWCHERNGGRAWYTGLGHDPALYADATYRRHLARGLRYAAGLAEEC</sequence>
<feature type="signal peptide" evidence="1">
    <location>
        <begin position="1"/>
        <end position="21"/>
    </location>
</feature>
<feature type="chain" id="PRO_5021986126" evidence="1">
    <location>
        <begin position="22"/>
        <end position="255"/>
    </location>
</feature>